<evidence type="ECO:0000259" key="1">
    <source>
        <dbReference type="Pfam" id="PF01073"/>
    </source>
</evidence>
<evidence type="ECO:0000313" key="3">
    <source>
        <dbReference type="Proteomes" id="UP000078396"/>
    </source>
</evidence>
<dbReference type="GO" id="GO:0006694">
    <property type="term" value="P:steroid biosynthetic process"/>
    <property type="evidence" value="ECO:0007669"/>
    <property type="project" value="InterPro"/>
</dbReference>
<dbReference type="GO" id="GO:0004029">
    <property type="term" value="F:aldehyde dehydrogenase (NAD+) activity"/>
    <property type="evidence" value="ECO:0007669"/>
    <property type="project" value="TreeGrafter"/>
</dbReference>
<dbReference type="PANTHER" id="PTHR48079:SF6">
    <property type="entry name" value="NAD(P)-BINDING DOMAIN-CONTAINING PROTEIN-RELATED"/>
    <property type="match status" value="1"/>
</dbReference>
<dbReference type="PANTHER" id="PTHR48079">
    <property type="entry name" value="PROTEIN YEEZ"/>
    <property type="match status" value="1"/>
</dbReference>
<gene>
    <name evidence="2" type="ORF">A4X20_21125</name>
</gene>
<dbReference type="RefSeq" id="WP_064282302.1">
    <property type="nucleotide sequence ID" value="NZ_LWCS01000024.1"/>
</dbReference>
<reference evidence="2 3" key="1">
    <citation type="submission" date="2016-04" db="EMBL/GenBank/DDBJ databases">
        <title>Draft Genome Sequences of Staphylococcus capitis Strain H36, S. capitis Strain H65, S. cohnii Strain H62, S. hominis Strain H69, Mycobacterium iranicum Strain H39, Plantibacter sp. Strain H53, Pseudomonas oryzihabitans Strain H72, and Microbacterium sp. Strain H83, isolated from residential settings.</title>
        <authorList>
            <person name="Lymperopoulou D."/>
            <person name="Adams R.I."/>
            <person name="Lindow S."/>
            <person name="Coil D.A."/>
            <person name="Jospin G."/>
            <person name="Eisen J.A."/>
        </authorList>
    </citation>
    <scope>NUCLEOTIDE SEQUENCE [LARGE SCALE GENOMIC DNA]</scope>
    <source>
        <strain evidence="2 3">H39</strain>
    </source>
</reference>
<dbReference type="InterPro" id="IPR036291">
    <property type="entry name" value="NAD(P)-bd_dom_sf"/>
</dbReference>
<sequence>MKILATGGSGFVGSRLIRRLTGDGHQVFAIARSDTSADAVQALGATPVAVDLDAPADIALPSVDAVVHAAAYFRFAGRRDRYFGTNVDGTRALLAAAQNAGATTFVYLSAGAVVMDDRGSALRDVDESAPTYPSSFSAYIASKATAEADVLAADRPGFRALAIRPPAIWGAGDMFGREIPGRVASGQFAFINRGEYLFSTVHVDNVIEAVECALDRGRGGRPYFVADRDTMTFRDFIAGIARIHDVSIDRVRSVPYALAFNVGRIMETGAKLRNSETDPPLSRTMVRMIGRPFTVDDTAARRELGYVGATSRDEGLALASEGITNL</sequence>
<dbReference type="Proteomes" id="UP000078396">
    <property type="component" value="Unassembled WGS sequence"/>
</dbReference>
<accession>A0A178LV21</accession>
<dbReference type="Gene3D" id="3.40.50.720">
    <property type="entry name" value="NAD(P)-binding Rossmann-like Domain"/>
    <property type="match status" value="1"/>
</dbReference>
<feature type="domain" description="3-beta hydroxysteroid dehydrogenase/isomerase" evidence="1">
    <location>
        <begin position="5"/>
        <end position="246"/>
    </location>
</feature>
<dbReference type="OrthoDB" id="9801785at2"/>
<dbReference type="GO" id="GO:0005737">
    <property type="term" value="C:cytoplasm"/>
    <property type="evidence" value="ECO:0007669"/>
    <property type="project" value="TreeGrafter"/>
</dbReference>
<name>A0A178LV21_MYCIR</name>
<protein>
    <submittedName>
        <fullName evidence="2">3-beta hydroxysteroid dehydrogenase</fullName>
    </submittedName>
</protein>
<dbReference type="EMBL" id="LWCS01000024">
    <property type="protein sequence ID" value="OAN37870.1"/>
    <property type="molecule type" value="Genomic_DNA"/>
</dbReference>
<dbReference type="GO" id="GO:0016616">
    <property type="term" value="F:oxidoreductase activity, acting on the CH-OH group of donors, NAD or NADP as acceptor"/>
    <property type="evidence" value="ECO:0007669"/>
    <property type="project" value="InterPro"/>
</dbReference>
<dbReference type="InterPro" id="IPR051783">
    <property type="entry name" value="NAD(P)-dependent_oxidoreduct"/>
</dbReference>
<organism evidence="2 3">
    <name type="scientific">Mycolicibacterium iranicum</name>
    <name type="common">Mycobacterium iranicum</name>
    <dbReference type="NCBI Taxonomy" id="912594"/>
    <lineage>
        <taxon>Bacteria</taxon>
        <taxon>Bacillati</taxon>
        <taxon>Actinomycetota</taxon>
        <taxon>Actinomycetes</taxon>
        <taxon>Mycobacteriales</taxon>
        <taxon>Mycobacteriaceae</taxon>
        <taxon>Mycolicibacterium</taxon>
    </lineage>
</organism>
<dbReference type="Pfam" id="PF01073">
    <property type="entry name" value="3Beta_HSD"/>
    <property type="match status" value="1"/>
</dbReference>
<comment type="caution">
    <text evidence="2">The sequence shown here is derived from an EMBL/GenBank/DDBJ whole genome shotgun (WGS) entry which is preliminary data.</text>
</comment>
<dbReference type="InterPro" id="IPR002225">
    <property type="entry name" value="3Beta_OHSteriod_DH/Estase"/>
</dbReference>
<dbReference type="AlphaFoldDB" id="A0A178LV21"/>
<proteinExistence type="predicted"/>
<dbReference type="SUPFAM" id="SSF51735">
    <property type="entry name" value="NAD(P)-binding Rossmann-fold domains"/>
    <property type="match status" value="1"/>
</dbReference>
<evidence type="ECO:0000313" key="2">
    <source>
        <dbReference type="EMBL" id="OAN37870.1"/>
    </source>
</evidence>